<protein>
    <submittedName>
        <fullName evidence="2">ATP-binding protein</fullName>
    </submittedName>
</protein>
<sequence>MIKANWDIFKAKFSENPQINFEWLCYILFCKEFKKEQGIFRFKNQSGIETNPIIVEKEIIGWQAKFYDTKLSEHKSDIISTLEKSKRDYPNLTKIIFFSNQEWGQGRHSEHNDSTAKIDAEKKAMELQIELEWRTASFFESPFVSIDNSIIAQYFFCLNNSFIGLFNERQTHSEAILEEIRTSITFKNVDIEIERDYIVEDINTKFDKNQILIISGQSGVGKTAIVKQFYMKYKEIYPIYIFKASEFENTNVNHIFGNYNLQDFLEFNKEEEKKLIIIDSAERLLDLKNLDVFKEFFLTLKKHGWTFIFTARSSYLSDLSVHIIDQYNTSPIKYYIEELNEEELENYSTMYDFSVPQNSKMFELLRNPFYLNEYLNLYTNGEAIEYQAFKEKIWDKVIKKSKPQREQCFLGISLARVSEGHFFVLPNFDQKIIDSLVNDGILGYEVAGYFITHDIYEEWALEKIIESEFVKCHDYHTFFNSIGDYLPIRRSFRKWLSDKLLLEDVTIKTFIEEVFEDPAIPTFWKDEILVSVLLSDYSDIFFSFFKEDLIVNNFELLKKIFFLLRVACKEVDESNLKLIQSSEYSISYLKYIFTVPKGKGWETAIKFVCENGNIFEPDNLNVILPVLTEWNNKFKIGETTKLSANFALRYYELFSQSKERIDGLEDIKKNLIKIIISGSSEIKDELSSIFEKILDNKWRDYRDPYYDLVTTILIKPAESTEILAALPEYVLKLANLYWCNQTISNENEVLRYGFRSSSVTLEESFGIDSRYHHKYFPSSAIQTPIFWLLNIDYKKTIDFIIDFTNRMVESYVSSGLDENGIQDISLQIGEKEVKQFANDRLWNAYRGTAMTPYLFESIHMALEKFLLQVSPNTDGDILENNLLYLLKYSNSASITSVVTSIVLANPDKTFNVATILFKTKEIFFLDTGRFSLDSSSPFGFLSGLNPLIKAHENERSKSNSVQHRKQTLQLLVLSYQMFRDKSTSEEEAENRRDIIWSIIDDYYKKVEDEEEANNKTWRMYLARMDRRKLTPNVKETEEGVEIHFETELDEDLEAHRMTITNESNKNTKYLSLKLWAQSRLEKTEHDKYLQYDKNPKRALKEVKEVLEEFKLNNPDFFLYSYGVPGLVCTVLVGEYFEELSDVEQIFCKDVIIECASSSLREGYDYQIADGVESSISVLPIIFEKFPEERNTIKKILFSTLFDSNRLGAYASFSDFPAKAISSKLWGISYPDALSLLIGFLKLKPKYNEMISQFNIGYYKPDGHQMNYNELMEIFTKEYNEEFQKVIDNSITLDNFSILDKMDFQDLLTAFKIIPLKNDEELTKEISLRIIVIISKKLMSTERFLEGGNEFLEEYTKVVLSSSEKDIQTYLKPFLTEFKNVESMSDLFRMFIVVEDRMKTYQKFWIVWDIFYDKVIGMAEKGSIDNNSKKVIKSYLFASTSWNEEAQEWEAFSDEKKRFFKQVAQDLGKFPIVLYAFCVLLNGVGQIYLVNGIKWISEMISSNSNLWNEDLEVNTVYLLEKLMKEYIYKNREKIKRNVQLKKEVLVILEFLVEKGSVAGYMLRENIL</sequence>
<dbReference type="InterPro" id="IPR027417">
    <property type="entry name" value="P-loop_NTPase"/>
</dbReference>
<dbReference type="SUPFAM" id="SSF52540">
    <property type="entry name" value="P-loop containing nucleoside triphosphate hydrolases"/>
    <property type="match status" value="1"/>
</dbReference>
<dbReference type="Gene3D" id="3.40.50.300">
    <property type="entry name" value="P-loop containing nucleotide triphosphate hydrolases"/>
    <property type="match status" value="1"/>
</dbReference>
<evidence type="ECO:0000313" key="3">
    <source>
        <dbReference type="Proteomes" id="UP000281488"/>
    </source>
</evidence>
<evidence type="ECO:0000313" key="2">
    <source>
        <dbReference type="EMBL" id="ROX34398.1"/>
    </source>
</evidence>
<gene>
    <name evidence="2" type="ORF">EGW16_05400</name>
</gene>
<comment type="caution">
    <text evidence="2">The sequence shown here is derived from an EMBL/GenBank/DDBJ whole genome shotgun (WGS) entry which is preliminary data.</text>
</comment>
<dbReference type="SMART" id="SM00382">
    <property type="entry name" value="AAA"/>
    <property type="match status" value="1"/>
</dbReference>
<reference evidence="2 3" key="1">
    <citation type="submission" date="2018-10" db="EMBL/GenBank/DDBJ databases">
        <title>Genotypes and phenotypes of Enterococci isolated from broiler chickens.</title>
        <authorList>
            <person name="Muhammad A.R."/>
            <person name="Diarra M.S."/>
        </authorList>
    </citation>
    <scope>NUCLEOTIDE SEQUENCE [LARGE SCALE GENOMIC DNA]</scope>
    <source>
        <strain evidence="2 3">LIT2 A36'</strain>
    </source>
</reference>
<feature type="domain" description="AAA+ ATPase" evidence="1">
    <location>
        <begin position="208"/>
        <end position="330"/>
    </location>
</feature>
<dbReference type="CDD" id="cd00267">
    <property type="entry name" value="ABC_ATPase"/>
    <property type="match status" value="1"/>
</dbReference>
<accession>A0ABD7J0N9</accession>
<dbReference type="CDD" id="cd00009">
    <property type="entry name" value="AAA"/>
    <property type="match status" value="1"/>
</dbReference>
<dbReference type="InterPro" id="IPR003593">
    <property type="entry name" value="AAA+_ATPase"/>
</dbReference>
<organism evidence="2 3">
    <name type="scientific">Enterococcus faecalis</name>
    <name type="common">Streptococcus faecalis</name>
    <dbReference type="NCBI Taxonomy" id="1351"/>
    <lineage>
        <taxon>Bacteria</taxon>
        <taxon>Bacillati</taxon>
        <taxon>Bacillota</taxon>
        <taxon>Bacilli</taxon>
        <taxon>Lactobacillales</taxon>
        <taxon>Enterococcaceae</taxon>
        <taxon>Enterococcus</taxon>
    </lineage>
</organism>
<evidence type="ECO:0000259" key="1">
    <source>
        <dbReference type="SMART" id="SM00382"/>
    </source>
</evidence>
<dbReference type="RefSeq" id="WP_025191754.1">
    <property type="nucleotide sequence ID" value="NZ_JAANZP010000030.1"/>
</dbReference>
<dbReference type="Proteomes" id="UP000281488">
    <property type="component" value="Unassembled WGS sequence"/>
</dbReference>
<proteinExistence type="predicted"/>
<dbReference type="GO" id="GO:0005524">
    <property type="term" value="F:ATP binding"/>
    <property type="evidence" value="ECO:0007669"/>
    <property type="project" value="UniProtKB-KW"/>
</dbReference>
<keyword evidence="2" id="KW-0547">Nucleotide-binding</keyword>
<dbReference type="EMBL" id="RKMZ01000002">
    <property type="protein sequence ID" value="ROX34398.1"/>
    <property type="molecule type" value="Genomic_DNA"/>
</dbReference>
<name>A0ABD7J0N9_ENTFL</name>
<dbReference type="NCBIfam" id="NF041815">
    <property type="entry name" value="Avs4"/>
    <property type="match status" value="1"/>
</dbReference>
<keyword evidence="2" id="KW-0067">ATP-binding</keyword>